<evidence type="ECO:0000313" key="2">
    <source>
        <dbReference type="EMBL" id="KAH7114102.1"/>
    </source>
</evidence>
<accession>A0A9P9D805</accession>
<gene>
    <name evidence="2" type="ORF">EDB81DRAFT_304813</name>
</gene>
<feature type="transmembrane region" description="Helical" evidence="1">
    <location>
        <begin position="197"/>
        <end position="217"/>
    </location>
</feature>
<evidence type="ECO:0000256" key="1">
    <source>
        <dbReference type="SAM" id="Phobius"/>
    </source>
</evidence>
<reference evidence="2" key="1">
    <citation type="journal article" date="2021" name="Nat. Commun.">
        <title>Genetic determinants of endophytism in the Arabidopsis root mycobiome.</title>
        <authorList>
            <person name="Mesny F."/>
            <person name="Miyauchi S."/>
            <person name="Thiergart T."/>
            <person name="Pickel B."/>
            <person name="Atanasova L."/>
            <person name="Karlsson M."/>
            <person name="Huettel B."/>
            <person name="Barry K.W."/>
            <person name="Haridas S."/>
            <person name="Chen C."/>
            <person name="Bauer D."/>
            <person name="Andreopoulos W."/>
            <person name="Pangilinan J."/>
            <person name="LaButti K."/>
            <person name="Riley R."/>
            <person name="Lipzen A."/>
            <person name="Clum A."/>
            <person name="Drula E."/>
            <person name="Henrissat B."/>
            <person name="Kohler A."/>
            <person name="Grigoriev I.V."/>
            <person name="Martin F.M."/>
            <person name="Hacquard S."/>
        </authorList>
    </citation>
    <scope>NUCLEOTIDE SEQUENCE</scope>
    <source>
        <strain evidence="2">MPI-CAGE-AT-0147</strain>
    </source>
</reference>
<keyword evidence="1" id="KW-0472">Membrane</keyword>
<feature type="transmembrane region" description="Helical" evidence="1">
    <location>
        <begin position="164"/>
        <end position="185"/>
    </location>
</feature>
<protein>
    <submittedName>
        <fullName evidence="2">Uncharacterized protein</fullName>
    </submittedName>
</protein>
<feature type="transmembrane region" description="Helical" evidence="1">
    <location>
        <begin position="229"/>
        <end position="251"/>
    </location>
</feature>
<organism evidence="2 3">
    <name type="scientific">Dactylonectria macrodidyma</name>
    <dbReference type="NCBI Taxonomy" id="307937"/>
    <lineage>
        <taxon>Eukaryota</taxon>
        <taxon>Fungi</taxon>
        <taxon>Dikarya</taxon>
        <taxon>Ascomycota</taxon>
        <taxon>Pezizomycotina</taxon>
        <taxon>Sordariomycetes</taxon>
        <taxon>Hypocreomycetidae</taxon>
        <taxon>Hypocreales</taxon>
        <taxon>Nectriaceae</taxon>
        <taxon>Dactylonectria</taxon>
    </lineage>
</organism>
<dbReference type="OrthoDB" id="5085582at2759"/>
<comment type="caution">
    <text evidence="2">The sequence shown here is derived from an EMBL/GenBank/DDBJ whole genome shotgun (WGS) entry which is preliminary data.</text>
</comment>
<dbReference type="EMBL" id="JAGMUV010000033">
    <property type="protein sequence ID" value="KAH7114102.1"/>
    <property type="molecule type" value="Genomic_DNA"/>
</dbReference>
<keyword evidence="1" id="KW-1133">Transmembrane helix</keyword>
<keyword evidence="1" id="KW-0812">Transmembrane</keyword>
<dbReference type="AlphaFoldDB" id="A0A9P9D805"/>
<keyword evidence="3" id="KW-1185">Reference proteome</keyword>
<proteinExistence type="predicted"/>
<name>A0A9P9D805_9HYPO</name>
<dbReference type="Proteomes" id="UP000738349">
    <property type="component" value="Unassembled WGS sequence"/>
</dbReference>
<sequence>MQFSADPINCLSASNYHLFFPAALRCSVCHNLHGASVQHRFHVTLDYSRHFDFTPAAEMAPIELVLSTCIFGTDLLLNLSQRSIINRAADSRKLFRIWRLRLLLATATQVVSCGMSWHEYCIHGKDTSQEGRSATLVIDGALWWNTVTEGLFCLCSVFPVFSKYPWTVVSICLPSFVLLATNWILSLIHPGSRYSRFLVAFGHVTLKLSLVAPWSVFTYKVASAEKMKLVFIGLGLSVALALSILLGFLALRWPSISYRGFNQVFVSAALKIRMNNHLIPQFLYLSSFTTNIICRSATLLIALWTHRSEEPNESPRDKSSAASDERCTAYISYRYSQ</sequence>
<evidence type="ECO:0000313" key="3">
    <source>
        <dbReference type="Proteomes" id="UP000738349"/>
    </source>
</evidence>